<dbReference type="InterPro" id="IPR018641">
    <property type="entry name" value="Trfase_1_rSAM/seldom-assoc"/>
</dbReference>
<dbReference type="InterPro" id="IPR029044">
    <property type="entry name" value="Nucleotide-diphossugar_trans"/>
</dbReference>
<dbReference type="EMBL" id="JBHUOV010000001">
    <property type="protein sequence ID" value="MFD2822930.1"/>
    <property type="molecule type" value="Genomic_DNA"/>
</dbReference>
<dbReference type="SUPFAM" id="SSF53448">
    <property type="entry name" value="Nucleotide-diphospho-sugar transferases"/>
    <property type="match status" value="1"/>
</dbReference>
<protein>
    <submittedName>
        <fullName evidence="1">TIGR04282 family arsenosugar biosynthesis glycosyltransferase</fullName>
    </submittedName>
</protein>
<dbReference type="Gene3D" id="3.90.550.10">
    <property type="entry name" value="Spore Coat Polysaccharide Biosynthesis Protein SpsA, Chain A"/>
    <property type="match status" value="1"/>
</dbReference>
<comment type="caution">
    <text evidence="1">The sequence shown here is derived from an EMBL/GenBank/DDBJ whole genome shotgun (WGS) entry which is preliminary data.</text>
</comment>
<dbReference type="Proteomes" id="UP001597533">
    <property type="component" value="Unassembled WGS sequence"/>
</dbReference>
<dbReference type="RefSeq" id="WP_183486264.1">
    <property type="nucleotide sequence ID" value="NZ_JBHUOV010000001.1"/>
</dbReference>
<proteinExistence type="predicted"/>
<sequence length="201" mass="23010">MSKNLIIIFTRNPELGKVKTRLAQTIGEASALNIYSFLLEHTEKIIRDLACDKAVYYSEAIQEKDIWNPKIYQKHLQNGTDLGARMSNAFLNAFQNNYEKVMIIGSDLFDLKQKHVTEAFQSLNKRDVVIGPAKDGGYYLLGMKALHAHIFENKTWGTSSVLKDTLKDLHKIKVHQLETLNDIDTFEDMKNNSTLKQLIHD</sequence>
<reference evidence="2" key="1">
    <citation type="journal article" date="2019" name="Int. J. Syst. Evol. Microbiol.">
        <title>The Global Catalogue of Microorganisms (GCM) 10K type strain sequencing project: providing services to taxonomists for standard genome sequencing and annotation.</title>
        <authorList>
            <consortium name="The Broad Institute Genomics Platform"/>
            <consortium name="The Broad Institute Genome Sequencing Center for Infectious Disease"/>
            <person name="Wu L."/>
            <person name="Ma J."/>
        </authorList>
    </citation>
    <scope>NUCLEOTIDE SEQUENCE [LARGE SCALE GENOMIC DNA]</scope>
    <source>
        <strain evidence="2">KCTC 32141</strain>
    </source>
</reference>
<dbReference type="PANTHER" id="PTHR36529">
    <property type="entry name" value="SLL1095 PROTEIN"/>
    <property type="match status" value="1"/>
</dbReference>
<accession>A0ABW5WKV8</accession>
<dbReference type="NCBIfam" id="TIGR04282">
    <property type="entry name" value="glyco_like_cofC"/>
    <property type="match status" value="1"/>
</dbReference>
<organism evidence="1 2">
    <name type="scientific">Lacinutrix iliipiscaria</name>
    <dbReference type="NCBI Taxonomy" id="1230532"/>
    <lineage>
        <taxon>Bacteria</taxon>
        <taxon>Pseudomonadati</taxon>
        <taxon>Bacteroidota</taxon>
        <taxon>Flavobacteriia</taxon>
        <taxon>Flavobacteriales</taxon>
        <taxon>Flavobacteriaceae</taxon>
        <taxon>Lacinutrix</taxon>
    </lineage>
</organism>
<keyword evidence="2" id="KW-1185">Reference proteome</keyword>
<dbReference type="PANTHER" id="PTHR36529:SF1">
    <property type="entry name" value="GLYCOSYLTRANSFERASE"/>
    <property type="match status" value="1"/>
</dbReference>
<dbReference type="Pfam" id="PF09837">
    <property type="entry name" value="DUF2064"/>
    <property type="match status" value="1"/>
</dbReference>
<gene>
    <name evidence="1" type="ORF">ACFS5M_04565</name>
</gene>
<name>A0ABW5WKV8_9FLAO</name>
<evidence type="ECO:0000313" key="2">
    <source>
        <dbReference type="Proteomes" id="UP001597533"/>
    </source>
</evidence>
<evidence type="ECO:0000313" key="1">
    <source>
        <dbReference type="EMBL" id="MFD2822930.1"/>
    </source>
</evidence>